<sequence>MAHLEHANITVRDAEAAAATLCDLFGWRIRWSGDAIGGGRSVHVGDDEAYLALYTPAGEVADGPSSYGLQRCLNHVGIVVDDLDASEALVRDAGFVPRSHADYEPGRRFYFDGPDGLEIEVVAYDNASAS</sequence>
<dbReference type="RefSeq" id="WP_043919925.1">
    <property type="nucleotide sequence ID" value="NZ_FZPF01000001.1"/>
</dbReference>
<dbReference type="InterPro" id="IPR004360">
    <property type="entry name" value="Glyas_Fos-R_dOase_dom"/>
</dbReference>
<dbReference type="InterPro" id="IPR029068">
    <property type="entry name" value="Glyas_Bleomycin-R_OHBP_Dase"/>
</dbReference>
<dbReference type="InterPro" id="IPR037523">
    <property type="entry name" value="VOC_core"/>
</dbReference>
<dbReference type="AlphaFoldDB" id="A0A0D1EAT8"/>
<dbReference type="Proteomes" id="UP000032232">
    <property type="component" value="Unassembled WGS sequence"/>
</dbReference>
<feature type="domain" description="VOC" evidence="1">
    <location>
        <begin position="3"/>
        <end position="124"/>
    </location>
</feature>
<reference evidence="2 3" key="1">
    <citation type="submission" date="2015-02" db="EMBL/GenBank/DDBJ databases">
        <title>Genome Sequence of Jannaschia aquimarina DSM28248, a member of the Roseobacter clade.</title>
        <authorList>
            <person name="Voget S."/>
            <person name="Daniel R."/>
        </authorList>
    </citation>
    <scope>NUCLEOTIDE SEQUENCE [LARGE SCALE GENOMIC DNA]</scope>
    <source>
        <strain evidence="2 3">GSW-M26</strain>
    </source>
</reference>
<name>A0A0D1EAT8_9RHOB</name>
<organism evidence="2 3">
    <name type="scientific">Jannaschia aquimarina</name>
    <dbReference type="NCBI Taxonomy" id="935700"/>
    <lineage>
        <taxon>Bacteria</taxon>
        <taxon>Pseudomonadati</taxon>
        <taxon>Pseudomonadota</taxon>
        <taxon>Alphaproteobacteria</taxon>
        <taxon>Rhodobacterales</taxon>
        <taxon>Roseobacteraceae</taxon>
        <taxon>Jannaschia</taxon>
    </lineage>
</organism>
<dbReference type="PATRIC" id="fig|935700.4.peg.3248"/>
<dbReference type="OrthoDB" id="7355345at2"/>
<dbReference type="STRING" id="935700.jaqu_31440"/>
<keyword evidence="3" id="KW-1185">Reference proteome</keyword>
<protein>
    <submittedName>
        <fullName evidence="2">Glyoxalase-like domain protein</fullName>
    </submittedName>
</protein>
<proteinExistence type="predicted"/>
<accession>A0A0D1EAT8</accession>
<gene>
    <name evidence="2" type="ORF">jaqu_31440</name>
</gene>
<dbReference type="Pfam" id="PF00903">
    <property type="entry name" value="Glyoxalase"/>
    <property type="match status" value="1"/>
</dbReference>
<dbReference type="Gene3D" id="3.10.180.10">
    <property type="entry name" value="2,3-Dihydroxybiphenyl 1,2-Dioxygenase, domain 1"/>
    <property type="match status" value="1"/>
</dbReference>
<dbReference type="EMBL" id="JYFE01000060">
    <property type="protein sequence ID" value="KIT14819.1"/>
    <property type="molecule type" value="Genomic_DNA"/>
</dbReference>
<evidence type="ECO:0000313" key="3">
    <source>
        <dbReference type="Proteomes" id="UP000032232"/>
    </source>
</evidence>
<dbReference type="CDD" id="cd06587">
    <property type="entry name" value="VOC"/>
    <property type="match status" value="1"/>
</dbReference>
<comment type="caution">
    <text evidence="2">The sequence shown here is derived from an EMBL/GenBank/DDBJ whole genome shotgun (WGS) entry which is preliminary data.</text>
</comment>
<evidence type="ECO:0000313" key="2">
    <source>
        <dbReference type="EMBL" id="KIT14819.1"/>
    </source>
</evidence>
<dbReference type="PROSITE" id="PS51819">
    <property type="entry name" value="VOC"/>
    <property type="match status" value="1"/>
</dbReference>
<evidence type="ECO:0000259" key="1">
    <source>
        <dbReference type="PROSITE" id="PS51819"/>
    </source>
</evidence>
<dbReference type="SUPFAM" id="SSF54593">
    <property type="entry name" value="Glyoxalase/Bleomycin resistance protein/Dihydroxybiphenyl dioxygenase"/>
    <property type="match status" value="1"/>
</dbReference>